<dbReference type="SUPFAM" id="SSF82895">
    <property type="entry name" value="TSP-1 type 1 repeat"/>
    <property type="match status" value="1"/>
</dbReference>
<dbReference type="InterPro" id="IPR036383">
    <property type="entry name" value="TSP1_rpt_sf"/>
</dbReference>
<sequence>MVGNKTYEDGESFTPDCRTQCTCQNGTYGCVSLCTRENLLPSTGCINPRLVPVAGKCCREWMCDTNVLSGPKCRQVMGEWSLCSVSCGVGVSVRLSNDNAECLLRNETRLCQVRPCDLRNVRMNHMTRHHIRKGHTCKATVRSSWPMRIRHGNCTSVRPLHLKFCGICGGDICCSPITSDTRMEEFDCGPSPSARLNLALMSIKRCQCSRCPHSSWHRDS</sequence>
<dbReference type="GO" id="GO:0007155">
    <property type="term" value="P:cell adhesion"/>
    <property type="evidence" value="ECO:0007669"/>
    <property type="project" value="TreeGrafter"/>
</dbReference>
<dbReference type="PANTHER" id="PTHR11348:SF17">
    <property type="entry name" value="CCN"/>
    <property type="match status" value="1"/>
</dbReference>
<evidence type="ECO:0000313" key="7">
    <source>
        <dbReference type="Proteomes" id="UP000014500"/>
    </source>
</evidence>
<dbReference type="PANTHER" id="PTHR11348">
    <property type="entry name" value="CONNECTIVE TISSUE GROWTH FACTOR-RELATED"/>
    <property type="match status" value="1"/>
</dbReference>
<keyword evidence="1" id="KW-0732">Signal</keyword>
<dbReference type="GO" id="GO:0005178">
    <property type="term" value="F:integrin binding"/>
    <property type="evidence" value="ECO:0007669"/>
    <property type="project" value="TreeGrafter"/>
</dbReference>
<dbReference type="Gene3D" id="2.20.100.10">
    <property type="entry name" value="Thrombospondin type-1 (TSP1) repeat"/>
    <property type="match status" value="1"/>
</dbReference>
<reference evidence="6" key="2">
    <citation type="submission" date="2015-02" db="UniProtKB">
        <authorList>
            <consortium name="EnsemblMetazoa"/>
        </authorList>
    </citation>
    <scope>IDENTIFICATION</scope>
</reference>
<dbReference type="InterPro" id="IPR001007">
    <property type="entry name" value="VWF_dom"/>
</dbReference>
<dbReference type="PROSITE" id="PS50184">
    <property type="entry name" value="VWFC_2"/>
    <property type="match status" value="1"/>
</dbReference>
<evidence type="ECO:0000256" key="3">
    <source>
        <dbReference type="PROSITE-ProRule" id="PRU00039"/>
    </source>
</evidence>
<reference evidence="7" key="1">
    <citation type="submission" date="2011-05" db="EMBL/GenBank/DDBJ databases">
        <authorList>
            <person name="Richards S.R."/>
            <person name="Qu J."/>
            <person name="Jiang H."/>
            <person name="Jhangiani S.N."/>
            <person name="Agravi P."/>
            <person name="Goodspeed R."/>
            <person name="Gross S."/>
            <person name="Mandapat C."/>
            <person name="Jackson L."/>
            <person name="Mathew T."/>
            <person name="Pu L."/>
            <person name="Thornton R."/>
            <person name="Saada N."/>
            <person name="Wilczek-Boney K.B."/>
            <person name="Lee S."/>
            <person name="Kovar C."/>
            <person name="Wu Y."/>
            <person name="Scherer S.E."/>
            <person name="Worley K.C."/>
            <person name="Muzny D.M."/>
            <person name="Gibbs R."/>
        </authorList>
    </citation>
    <scope>NUCLEOTIDE SEQUENCE</scope>
    <source>
        <strain evidence="7">Brora</strain>
    </source>
</reference>
<dbReference type="STRING" id="126957.T1J7S6"/>
<evidence type="ECO:0000256" key="2">
    <source>
        <dbReference type="ARBA" id="ARBA00023157"/>
    </source>
</evidence>
<dbReference type="SMART" id="SM00041">
    <property type="entry name" value="CT"/>
    <property type="match status" value="1"/>
</dbReference>
<evidence type="ECO:0008006" key="8">
    <source>
        <dbReference type="Google" id="ProtNLM"/>
    </source>
</evidence>
<dbReference type="EnsemblMetazoa" id="SMAR009731-RA">
    <property type="protein sequence ID" value="SMAR009731-PA"/>
    <property type="gene ID" value="SMAR009731"/>
</dbReference>
<dbReference type="eggNOG" id="ENOG502QQQQ">
    <property type="taxonomic scope" value="Eukaryota"/>
</dbReference>
<dbReference type="OMA" id="GCIPRCS"/>
<dbReference type="GO" id="GO:0007165">
    <property type="term" value="P:signal transduction"/>
    <property type="evidence" value="ECO:0007669"/>
    <property type="project" value="InterPro"/>
</dbReference>
<dbReference type="PROSITE" id="PS51257">
    <property type="entry name" value="PROKAR_LIPOPROTEIN"/>
    <property type="match status" value="1"/>
</dbReference>
<dbReference type="PROSITE" id="PS50092">
    <property type="entry name" value="TSP1"/>
    <property type="match status" value="1"/>
</dbReference>
<accession>T1J7S6</accession>
<dbReference type="InterPro" id="IPR006207">
    <property type="entry name" value="Cys_knot_C"/>
</dbReference>
<evidence type="ECO:0000313" key="6">
    <source>
        <dbReference type="EnsemblMetazoa" id="SMAR009731-PA"/>
    </source>
</evidence>
<evidence type="ECO:0000256" key="1">
    <source>
        <dbReference type="ARBA" id="ARBA00022729"/>
    </source>
</evidence>
<comment type="caution">
    <text evidence="3">Lacks conserved residue(s) required for the propagation of feature annotation.</text>
</comment>
<dbReference type="InterPro" id="IPR050941">
    <property type="entry name" value="CCN"/>
</dbReference>
<organism evidence="6 7">
    <name type="scientific">Strigamia maritima</name>
    <name type="common">European centipede</name>
    <name type="synonym">Geophilus maritimus</name>
    <dbReference type="NCBI Taxonomy" id="126957"/>
    <lineage>
        <taxon>Eukaryota</taxon>
        <taxon>Metazoa</taxon>
        <taxon>Ecdysozoa</taxon>
        <taxon>Arthropoda</taxon>
        <taxon>Myriapoda</taxon>
        <taxon>Chilopoda</taxon>
        <taxon>Pleurostigmophora</taxon>
        <taxon>Geophilomorpha</taxon>
        <taxon>Linotaeniidae</taxon>
        <taxon>Strigamia</taxon>
    </lineage>
</organism>
<dbReference type="SMART" id="SM00214">
    <property type="entry name" value="VWC"/>
    <property type="match status" value="1"/>
</dbReference>
<dbReference type="EMBL" id="JH431939">
    <property type="status" value="NOT_ANNOTATED_CDS"/>
    <property type="molecule type" value="Genomic_DNA"/>
</dbReference>
<dbReference type="Pfam" id="PF19035">
    <property type="entry name" value="TSP1_CCN"/>
    <property type="match status" value="1"/>
</dbReference>
<dbReference type="Gene3D" id="2.10.70.10">
    <property type="entry name" value="Complement Module, domain 1"/>
    <property type="match status" value="1"/>
</dbReference>
<proteinExistence type="predicted"/>
<evidence type="ECO:0000259" key="5">
    <source>
        <dbReference type="PROSITE" id="PS50184"/>
    </source>
</evidence>
<name>T1J7S6_STRMM</name>
<dbReference type="GO" id="GO:0005615">
    <property type="term" value="C:extracellular space"/>
    <property type="evidence" value="ECO:0007669"/>
    <property type="project" value="TreeGrafter"/>
</dbReference>
<dbReference type="GO" id="GO:0008201">
    <property type="term" value="F:heparin binding"/>
    <property type="evidence" value="ECO:0007669"/>
    <property type="project" value="TreeGrafter"/>
</dbReference>
<dbReference type="GO" id="GO:0031012">
    <property type="term" value="C:extracellular matrix"/>
    <property type="evidence" value="ECO:0007669"/>
    <property type="project" value="TreeGrafter"/>
</dbReference>
<feature type="domain" description="CTCK" evidence="4">
    <location>
        <begin position="137"/>
        <end position="212"/>
    </location>
</feature>
<dbReference type="GO" id="GO:0045597">
    <property type="term" value="P:positive regulation of cell differentiation"/>
    <property type="evidence" value="ECO:0007669"/>
    <property type="project" value="TreeGrafter"/>
</dbReference>
<dbReference type="PROSITE" id="PS01208">
    <property type="entry name" value="VWFC_1"/>
    <property type="match status" value="1"/>
</dbReference>
<dbReference type="AlphaFoldDB" id="T1J7S6"/>
<feature type="domain" description="VWFC" evidence="5">
    <location>
        <begin position="1"/>
        <end position="64"/>
    </location>
</feature>
<keyword evidence="2" id="KW-1015">Disulfide bond</keyword>
<dbReference type="InterPro" id="IPR043973">
    <property type="entry name" value="TSP1_CCN"/>
</dbReference>
<dbReference type="SMART" id="SM00209">
    <property type="entry name" value="TSP1"/>
    <property type="match status" value="1"/>
</dbReference>
<dbReference type="PROSITE" id="PS01225">
    <property type="entry name" value="CTCK_2"/>
    <property type="match status" value="1"/>
</dbReference>
<dbReference type="InterPro" id="IPR000884">
    <property type="entry name" value="TSP1_rpt"/>
</dbReference>
<dbReference type="Proteomes" id="UP000014500">
    <property type="component" value="Unassembled WGS sequence"/>
</dbReference>
<dbReference type="HOGENOM" id="CLU_063247_0_0_1"/>
<evidence type="ECO:0000259" key="4">
    <source>
        <dbReference type="PROSITE" id="PS01225"/>
    </source>
</evidence>
<dbReference type="PhylomeDB" id="T1J7S6"/>
<protein>
    <recommendedName>
        <fullName evidence="8">VWFC domain-containing protein</fullName>
    </recommendedName>
</protein>
<dbReference type="Pfam" id="PF00093">
    <property type="entry name" value="VWC"/>
    <property type="match status" value="1"/>
</dbReference>
<dbReference type="SUPFAM" id="SSF57603">
    <property type="entry name" value="FnI-like domain"/>
    <property type="match status" value="1"/>
</dbReference>
<keyword evidence="7" id="KW-1185">Reference proteome</keyword>